<evidence type="ECO:0000259" key="5">
    <source>
        <dbReference type="PROSITE" id="PS50043"/>
    </source>
</evidence>
<keyword evidence="1" id="KW-0805">Transcription regulation</keyword>
<dbReference type="InterPro" id="IPR000792">
    <property type="entry name" value="Tscrpt_reg_LuxR_C"/>
</dbReference>
<dbReference type="EMBL" id="CP010519">
    <property type="protein sequence ID" value="AJE87272.1"/>
    <property type="molecule type" value="Genomic_DNA"/>
</dbReference>
<dbReference type="CDD" id="cd06170">
    <property type="entry name" value="LuxR_C_like"/>
    <property type="match status" value="1"/>
</dbReference>
<dbReference type="SUPFAM" id="SSF46894">
    <property type="entry name" value="C-terminal effector domain of the bipartite response regulators"/>
    <property type="match status" value="1"/>
</dbReference>
<organism evidence="6 7">
    <name type="scientific">Streptomyces albus (strain ATCC 21838 / DSM 41398 / FERM P-419 / JCM 4703 / NBRC 107858)</name>
    <dbReference type="NCBI Taxonomy" id="1081613"/>
    <lineage>
        <taxon>Bacteria</taxon>
        <taxon>Bacillati</taxon>
        <taxon>Actinomycetota</taxon>
        <taxon>Actinomycetes</taxon>
        <taxon>Kitasatosporales</taxon>
        <taxon>Streptomycetaceae</taxon>
        <taxon>Streptomyces</taxon>
    </lineage>
</organism>
<keyword evidence="2" id="KW-0238">DNA-binding</keyword>
<evidence type="ECO:0000256" key="1">
    <source>
        <dbReference type="ARBA" id="ARBA00023015"/>
    </source>
</evidence>
<feature type="domain" description="HTH luxR-type" evidence="5">
    <location>
        <begin position="339"/>
        <end position="408"/>
    </location>
</feature>
<evidence type="ECO:0000256" key="4">
    <source>
        <dbReference type="SAM" id="MobiDB-lite"/>
    </source>
</evidence>
<dbReference type="Pfam" id="PF00196">
    <property type="entry name" value="GerE"/>
    <property type="match status" value="1"/>
</dbReference>
<dbReference type="PROSITE" id="PS00622">
    <property type="entry name" value="HTH_LUXR_1"/>
    <property type="match status" value="1"/>
</dbReference>
<dbReference type="PANTHER" id="PTHR44688:SF16">
    <property type="entry name" value="DNA-BINDING TRANSCRIPTIONAL ACTIVATOR DEVR_DOSR"/>
    <property type="match status" value="1"/>
</dbReference>
<dbReference type="InterPro" id="IPR036388">
    <property type="entry name" value="WH-like_DNA-bd_sf"/>
</dbReference>
<reference evidence="6 7" key="1">
    <citation type="submission" date="2015-01" db="EMBL/GenBank/DDBJ databases">
        <title>Enhanced salinomycin production by adjusting the supply of polyketide extender units in Streptomyce albus DSM 41398.</title>
        <authorList>
            <person name="Lu C."/>
        </authorList>
    </citation>
    <scope>NUCLEOTIDE SEQUENCE [LARGE SCALE GENOMIC DNA]</scope>
    <source>
        <strain evidence="7">ATCC 21838 / DSM 41398 / FERM P-419 / JCM 4703 / NBRC 107858</strain>
    </source>
</reference>
<dbReference type="InterPro" id="IPR016032">
    <property type="entry name" value="Sig_transdc_resp-reg_C-effctor"/>
</dbReference>
<dbReference type="InterPro" id="IPR003018">
    <property type="entry name" value="GAF"/>
</dbReference>
<dbReference type="SMART" id="SM00421">
    <property type="entry name" value="HTH_LUXR"/>
    <property type="match status" value="1"/>
</dbReference>
<keyword evidence="7" id="KW-1185">Reference proteome</keyword>
<proteinExistence type="predicted"/>
<evidence type="ECO:0000256" key="3">
    <source>
        <dbReference type="ARBA" id="ARBA00023163"/>
    </source>
</evidence>
<dbReference type="Proteomes" id="UP000031523">
    <property type="component" value="Chromosome"/>
</dbReference>
<dbReference type="SUPFAM" id="SSF55781">
    <property type="entry name" value="GAF domain-like"/>
    <property type="match status" value="1"/>
</dbReference>
<dbReference type="KEGG" id="sals:SLNWT_6896"/>
<dbReference type="PRINTS" id="PR00038">
    <property type="entry name" value="HTHLUXR"/>
</dbReference>
<evidence type="ECO:0000256" key="2">
    <source>
        <dbReference type="ARBA" id="ARBA00023125"/>
    </source>
</evidence>
<evidence type="ECO:0000313" key="7">
    <source>
        <dbReference type="Proteomes" id="UP000031523"/>
    </source>
</evidence>
<dbReference type="Gene3D" id="1.10.10.10">
    <property type="entry name" value="Winged helix-like DNA-binding domain superfamily/Winged helix DNA-binding domain"/>
    <property type="match status" value="1"/>
</dbReference>
<dbReference type="AlphaFoldDB" id="A0A0B5F9W1"/>
<dbReference type="InterPro" id="IPR029016">
    <property type="entry name" value="GAF-like_dom_sf"/>
</dbReference>
<keyword evidence="3" id="KW-0804">Transcription</keyword>
<accession>A0A0B5F9W1</accession>
<protein>
    <submittedName>
        <fullName evidence="6">LuxR family transcriptional regulator</fullName>
    </submittedName>
</protein>
<name>A0A0B5F9W1_STRA4</name>
<feature type="region of interest" description="Disordered" evidence="4">
    <location>
        <begin position="1"/>
        <end position="22"/>
    </location>
</feature>
<dbReference type="Pfam" id="PF13185">
    <property type="entry name" value="GAF_2"/>
    <property type="match status" value="1"/>
</dbReference>
<dbReference type="PANTHER" id="PTHR44688">
    <property type="entry name" value="DNA-BINDING TRANSCRIPTIONAL ACTIVATOR DEVR_DOSR"/>
    <property type="match status" value="1"/>
</dbReference>
<dbReference type="PROSITE" id="PS50043">
    <property type="entry name" value="HTH_LUXR_2"/>
    <property type="match status" value="1"/>
</dbReference>
<dbReference type="SMART" id="SM00065">
    <property type="entry name" value="GAF"/>
    <property type="match status" value="1"/>
</dbReference>
<sequence>MANEDNGAIPPLPGAQGRADDSEHQALTVAHTVLSLASQVLQEPLLAAPETLDPAVAQERMAAAERAAVTKLGQLRREERGMVAIHQVEVMQMQIGIARALLRETARRRQTATLHRVQQSLRRLRGANTVAELVKRAPEEISRLGFNRALFSRVQHAQWIAVSGYSRTDANLADAMVEAGSSAPRQLTRALVETDMIRHRTPLLIRDAPKHPRTHPELIEVTGTHAYVAAPLVSRGNVVGLLHADENEETGTVDLVDREMLNLFSEGLGSIVERTVFYEQLSSLKQQLTDHASTVHDLIDEFVQSDLGSLLPAGSAAHAVPRPPVLTPSRNALPYYPDDTTPLGTLTRREMEVLRHLANGEANAEIAAQLFVSDGTVKSHVKHLLRKLGATNRAEAVSRYHYFMQQRREA</sequence>
<dbReference type="GO" id="GO:0006355">
    <property type="term" value="P:regulation of DNA-templated transcription"/>
    <property type="evidence" value="ECO:0007669"/>
    <property type="project" value="InterPro"/>
</dbReference>
<dbReference type="Gene3D" id="3.30.450.40">
    <property type="match status" value="1"/>
</dbReference>
<gene>
    <name evidence="6" type="ORF">SLNWT_6896</name>
</gene>
<evidence type="ECO:0000313" key="6">
    <source>
        <dbReference type="EMBL" id="AJE87272.1"/>
    </source>
</evidence>
<dbReference type="GO" id="GO:0003677">
    <property type="term" value="F:DNA binding"/>
    <property type="evidence" value="ECO:0007669"/>
    <property type="project" value="UniProtKB-KW"/>
</dbReference>